<dbReference type="Proteomes" id="UP000275078">
    <property type="component" value="Unassembled WGS sequence"/>
</dbReference>
<dbReference type="EMBL" id="ML119673">
    <property type="protein sequence ID" value="RPA82189.1"/>
    <property type="molecule type" value="Genomic_DNA"/>
</dbReference>
<gene>
    <name evidence="1" type="ORF">BJ508DRAFT_375891</name>
</gene>
<reference evidence="1 2" key="1">
    <citation type="journal article" date="2018" name="Nat. Ecol. Evol.">
        <title>Pezizomycetes genomes reveal the molecular basis of ectomycorrhizal truffle lifestyle.</title>
        <authorList>
            <person name="Murat C."/>
            <person name="Payen T."/>
            <person name="Noel B."/>
            <person name="Kuo A."/>
            <person name="Morin E."/>
            <person name="Chen J."/>
            <person name="Kohler A."/>
            <person name="Krizsan K."/>
            <person name="Balestrini R."/>
            <person name="Da Silva C."/>
            <person name="Montanini B."/>
            <person name="Hainaut M."/>
            <person name="Levati E."/>
            <person name="Barry K.W."/>
            <person name="Belfiori B."/>
            <person name="Cichocki N."/>
            <person name="Clum A."/>
            <person name="Dockter R.B."/>
            <person name="Fauchery L."/>
            <person name="Guy J."/>
            <person name="Iotti M."/>
            <person name="Le Tacon F."/>
            <person name="Lindquist E.A."/>
            <person name="Lipzen A."/>
            <person name="Malagnac F."/>
            <person name="Mello A."/>
            <person name="Molinier V."/>
            <person name="Miyauchi S."/>
            <person name="Poulain J."/>
            <person name="Riccioni C."/>
            <person name="Rubini A."/>
            <person name="Sitrit Y."/>
            <person name="Splivallo R."/>
            <person name="Traeger S."/>
            <person name="Wang M."/>
            <person name="Zifcakova L."/>
            <person name="Wipf D."/>
            <person name="Zambonelli A."/>
            <person name="Paolocci F."/>
            <person name="Nowrousian M."/>
            <person name="Ottonello S."/>
            <person name="Baldrian P."/>
            <person name="Spatafora J.W."/>
            <person name="Henrissat B."/>
            <person name="Nagy L.G."/>
            <person name="Aury J.M."/>
            <person name="Wincker P."/>
            <person name="Grigoriev I.V."/>
            <person name="Bonfante P."/>
            <person name="Martin F.M."/>
        </authorList>
    </citation>
    <scope>NUCLEOTIDE SEQUENCE [LARGE SCALE GENOMIC DNA]</scope>
    <source>
        <strain evidence="1 2">RN42</strain>
    </source>
</reference>
<evidence type="ECO:0000313" key="1">
    <source>
        <dbReference type="EMBL" id="RPA82189.1"/>
    </source>
</evidence>
<keyword evidence="2" id="KW-1185">Reference proteome</keyword>
<proteinExistence type="predicted"/>
<organism evidence="1 2">
    <name type="scientific">Ascobolus immersus RN42</name>
    <dbReference type="NCBI Taxonomy" id="1160509"/>
    <lineage>
        <taxon>Eukaryota</taxon>
        <taxon>Fungi</taxon>
        <taxon>Dikarya</taxon>
        <taxon>Ascomycota</taxon>
        <taxon>Pezizomycotina</taxon>
        <taxon>Pezizomycetes</taxon>
        <taxon>Pezizales</taxon>
        <taxon>Ascobolaceae</taxon>
        <taxon>Ascobolus</taxon>
    </lineage>
</organism>
<evidence type="ECO:0000313" key="2">
    <source>
        <dbReference type="Proteomes" id="UP000275078"/>
    </source>
</evidence>
<sequence length="153" mass="16928">MASYAQSAGLPACVIGTNRVDRVHLHTFENTVQVCSRPRIAVVLWDNAVEEGMVSPTPGLCAVALHNFSTRRQHWDKQGGRGKDTCFQQKDPAFDPCAMDDRIKSISQFTLSKRLVAVFAAYGQKPARQLPKRTCSAAIQDPIASLKRPIMMQ</sequence>
<accession>A0A3N4I7Z2</accession>
<dbReference type="AlphaFoldDB" id="A0A3N4I7Z2"/>
<name>A0A3N4I7Z2_ASCIM</name>
<protein>
    <submittedName>
        <fullName evidence="1">Uncharacterized protein</fullName>
    </submittedName>
</protein>